<dbReference type="GO" id="GO:0003677">
    <property type="term" value="F:DNA binding"/>
    <property type="evidence" value="ECO:0007669"/>
    <property type="project" value="UniProtKB-KW"/>
</dbReference>
<reference evidence="5 6" key="1">
    <citation type="submission" date="2017-10" db="EMBL/GenBank/DDBJ databases">
        <title>Comparative genomics between pathogenic Norcardia.</title>
        <authorList>
            <person name="Zeng L."/>
        </authorList>
    </citation>
    <scope>NUCLEOTIDE SEQUENCE [LARGE SCALE GENOMIC DNA]</scope>
    <source>
        <strain evidence="5 6">NC_YFY_NT001</strain>
    </source>
</reference>
<evidence type="ECO:0000256" key="3">
    <source>
        <dbReference type="ARBA" id="ARBA00023172"/>
    </source>
</evidence>
<dbReference type="InterPro" id="IPR050090">
    <property type="entry name" value="Tyrosine_recombinase_XerCD"/>
</dbReference>
<proteinExistence type="inferred from homology"/>
<evidence type="ECO:0000256" key="1">
    <source>
        <dbReference type="ARBA" id="ARBA00008857"/>
    </source>
</evidence>
<dbReference type="Pfam" id="PF00589">
    <property type="entry name" value="Phage_integrase"/>
    <property type="match status" value="1"/>
</dbReference>
<name>A0A291RJ58_9NOCA</name>
<comment type="similarity">
    <text evidence="1">Belongs to the 'phage' integrase family.</text>
</comment>
<dbReference type="GO" id="GO:0015074">
    <property type="term" value="P:DNA integration"/>
    <property type="evidence" value="ECO:0007669"/>
    <property type="project" value="InterPro"/>
</dbReference>
<evidence type="ECO:0000313" key="6">
    <source>
        <dbReference type="Proteomes" id="UP000221961"/>
    </source>
</evidence>
<accession>A0A291RJ58</accession>
<evidence type="ECO:0000313" key="5">
    <source>
        <dbReference type="EMBL" id="ATL67417.1"/>
    </source>
</evidence>
<dbReference type="Gene3D" id="1.10.443.10">
    <property type="entry name" value="Intergrase catalytic core"/>
    <property type="match status" value="1"/>
</dbReference>
<dbReference type="EMBL" id="CP023778">
    <property type="protein sequence ID" value="ATL67417.1"/>
    <property type="molecule type" value="Genomic_DNA"/>
</dbReference>
<evidence type="ECO:0000259" key="4">
    <source>
        <dbReference type="PROSITE" id="PS51898"/>
    </source>
</evidence>
<dbReference type="InterPro" id="IPR010998">
    <property type="entry name" value="Integrase_recombinase_N"/>
</dbReference>
<dbReference type="Gene3D" id="1.10.150.130">
    <property type="match status" value="1"/>
</dbReference>
<organism evidence="5 6">
    <name type="scientific">Nocardia terpenica</name>
    <dbReference type="NCBI Taxonomy" id="455432"/>
    <lineage>
        <taxon>Bacteria</taxon>
        <taxon>Bacillati</taxon>
        <taxon>Actinomycetota</taxon>
        <taxon>Actinomycetes</taxon>
        <taxon>Mycobacteriales</taxon>
        <taxon>Nocardiaceae</taxon>
        <taxon>Nocardia</taxon>
    </lineage>
</organism>
<protein>
    <submittedName>
        <fullName evidence="5">Integrase</fullName>
    </submittedName>
</protein>
<gene>
    <name evidence="5" type="ORF">CRH09_15630</name>
</gene>
<dbReference type="PROSITE" id="PS51898">
    <property type="entry name" value="TYR_RECOMBINASE"/>
    <property type="match status" value="1"/>
</dbReference>
<dbReference type="PANTHER" id="PTHR30349:SF64">
    <property type="entry name" value="PROPHAGE INTEGRASE INTD-RELATED"/>
    <property type="match status" value="1"/>
</dbReference>
<feature type="domain" description="Tyr recombinase" evidence="4">
    <location>
        <begin position="195"/>
        <end position="392"/>
    </location>
</feature>
<dbReference type="AlphaFoldDB" id="A0A291RJ58"/>
<keyword evidence="3" id="KW-0233">DNA recombination</keyword>
<dbReference type="RefSeq" id="WP_098694560.1">
    <property type="nucleotide sequence ID" value="NZ_CP023778.1"/>
</dbReference>
<dbReference type="InterPro" id="IPR013762">
    <property type="entry name" value="Integrase-like_cat_sf"/>
</dbReference>
<dbReference type="PANTHER" id="PTHR30349">
    <property type="entry name" value="PHAGE INTEGRASE-RELATED"/>
    <property type="match status" value="1"/>
</dbReference>
<sequence>MTTSMQVPLGIKVSIDIEELRLKGDGKPFRARARWQNPATRKRDSKSVSFETRELAEDWADHMQRLAVRGINPVRANLTLLEYADLVSPETGKSNLALALRGLEDKTTDPYLAGWRKRVVPTLGHLPLMSIAYGTVDRAVVSWIEKGCGKSTIKNTIAVLVRVMEQAKRDGLRDDNPARVRGWQDMYKQIEDELKDPRALAIPDWTALTTLCDALVAASAGNNRVWGDIVVFAACTAARIGEVSGCRLRDIDTESWIWTIRRQTTPAPGGLKDKGTKGNRARYVPIIKELRPIITARIATLGDNPDARLFTGPSGGRITTAGLRRATHWDRVVAKLGYTHLVRHTLRHTGLTWFADAGVPLHRLQQIAGHADSRVTELYLRPDHSKLAKDAKKISKYLKSAA</sequence>
<dbReference type="GO" id="GO:0006310">
    <property type="term" value="P:DNA recombination"/>
    <property type="evidence" value="ECO:0007669"/>
    <property type="project" value="UniProtKB-KW"/>
</dbReference>
<evidence type="ECO:0000256" key="2">
    <source>
        <dbReference type="ARBA" id="ARBA00023125"/>
    </source>
</evidence>
<dbReference type="InterPro" id="IPR011010">
    <property type="entry name" value="DNA_brk_join_enz"/>
</dbReference>
<dbReference type="GeneID" id="88358809"/>
<dbReference type="SUPFAM" id="SSF56349">
    <property type="entry name" value="DNA breaking-rejoining enzymes"/>
    <property type="match status" value="1"/>
</dbReference>
<dbReference type="CDD" id="cd00796">
    <property type="entry name" value="INT_Rci_Hp1_C"/>
    <property type="match status" value="1"/>
</dbReference>
<dbReference type="InterPro" id="IPR002104">
    <property type="entry name" value="Integrase_catalytic"/>
</dbReference>
<keyword evidence="2" id="KW-0238">DNA-binding</keyword>
<dbReference type="KEGG" id="ntp:CRH09_15630"/>
<dbReference type="Proteomes" id="UP000221961">
    <property type="component" value="Chromosome"/>
</dbReference>